<evidence type="ECO:0000313" key="1">
    <source>
        <dbReference type="EMBL" id="NIF21329.1"/>
    </source>
</evidence>
<protein>
    <submittedName>
        <fullName evidence="1">Uncharacterized protein</fullName>
    </submittedName>
</protein>
<reference evidence="1 2" key="1">
    <citation type="journal article" date="2019" name="bioRxiv">
        <title>Bacteria contribute to plant secondary compound degradation in a generalist herbivore system.</title>
        <authorList>
            <person name="Francoeur C.B."/>
            <person name="Khadempour L."/>
            <person name="Moreira-Soto R.D."/>
            <person name="Gotting K."/>
            <person name="Book A.J."/>
            <person name="Pinto-Tomas A.A."/>
            <person name="Keefover-Ring K."/>
            <person name="Currie C.R."/>
        </authorList>
    </citation>
    <scope>NUCLEOTIDE SEQUENCE [LARGE SCALE GENOMIC DNA]</scope>
    <source>
        <strain evidence="1">Acro-835</strain>
    </source>
</reference>
<dbReference type="EMBL" id="VWXF01000002">
    <property type="protein sequence ID" value="NIF21329.1"/>
    <property type="molecule type" value="Genomic_DNA"/>
</dbReference>
<evidence type="ECO:0000313" key="2">
    <source>
        <dbReference type="Proteomes" id="UP001515683"/>
    </source>
</evidence>
<gene>
    <name evidence="1" type="ORF">F3J40_06890</name>
</gene>
<organism evidence="1 2">
    <name type="scientific">Candidatus Pantoea multigeneris</name>
    <dbReference type="NCBI Taxonomy" id="2608357"/>
    <lineage>
        <taxon>Bacteria</taxon>
        <taxon>Pseudomonadati</taxon>
        <taxon>Pseudomonadota</taxon>
        <taxon>Gammaproteobacteria</taxon>
        <taxon>Enterobacterales</taxon>
        <taxon>Erwiniaceae</taxon>
        <taxon>Pantoea</taxon>
    </lineage>
</organism>
<accession>A0ABX0RCZ7</accession>
<comment type="caution">
    <text evidence="1">The sequence shown here is derived from an EMBL/GenBank/DDBJ whole genome shotgun (WGS) entry which is preliminary data.</text>
</comment>
<keyword evidence="2" id="KW-1185">Reference proteome</keyword>
<name>A0ABX0RCZ7_9GAMM</name>
<proteinExistence type="predicted"/>
<dbReference type="Proteomes" id="UP001515683">
    <property type="component" value="Unassembled WGS sequence"/>
</dbReference>
<sequence length="146" mass="17148">MNLKEFSSDHKLLLSLCSEATLNHWSFEEQVLSINLTTYDDDELIILIETDTVHSSPPFPNKHLNICRIVIQDMHTLLDSQNGYYIPPENFSDLMKFSKSNYSFYYGKKVFFRYNLTFIGNENFLSCPLPSLDTSVKWKLVRNYCR</sequence>